<keyword evidence="1" id="KW-1133">Transmembrane helix</keyword>
<keyword evidence="1" id="KW-0472">Membrane</keyword>
<feature type="transmembrane region" description="Helical" evidence="1">
    <location>
        <begin position="215"/>
        <end position="235"/>
    </location>
</feature>
<evidence type="ECO:0000313" key="3">
    <source>
        <dbReference type="Proteomes" id="UP000611640"/>
    </source>
</evidence>
<dbReference type="Pfam" id="PF09900">
    <property type="entry name" value="DUF2127"/>
    <property type="match status" value="1"/>
</dbReference>
<feature type="transmembrane region" description="Helical" evidence="1">
    <location>
        <begin position="191"/>
        <end position="209"/>
    </location>
</feature>
<feature type="transmembrane region" description="Helical" evidence="1">
    <location>
        <begin position="98"/>
        <end position="115"/>
    </location>
</feature>
<evidence type="ECO:0000256" key="1">
    <source>
        <dbReference type="SAM" id="Phobius"/>
    </source>
</evidence>
<gene>
    <name evidence="2" type="ORF">Athai_54930</name>
</gene>
<dbReference type="Proteomes" id="UP000611640">
    <property type="component" value="Chromosome"/>
</dbReference>
<feature type="transmembrane region" description="Helical" evidence="1">
    <location>
        <begin position="159"/>
        <end position="179"/>
    </location>
</feature>
<reference evidence="2 3" key="1">
    <citation type="submission" date="2020-08" db="EMBL/GenBank/DDBJ databases">
        <title>Whole genome shotgun sequence of Actinocatenispora thailandica NBRC 105041.</title>
        <authorList>
            <person name="Komaki H."/>
            <person name="Tamura T."/>
        </authorList>
    </citation>
    <scope>NUCLEOTIDE SEQUENCE [LARGE SCALE GENOMIC DNA]</scope>
    <source>
        <strain evidence="2 3">NBRC 105041</strain>
    </source>
</reference>
<name>A0A7R7DUE2_9ACTN</name>
<dbReference type="KEGG" id="atl:Athai_54930"/>
<accession>A0A7R7DUE2</accession>
<sequence>MVREWRGVFDGGAYCAGMDWNLRACARRGHVTYAPAEAELRDRLCATTPQGEAWRCLRCGTYAVGAPAGGGPADHAPLIPRGAAIRDRLIIRILAVERFLRGLLIAAAALAVWWFRDSQVDLSRVFESDLPLVRPLADKFGYDLTDSPIVDEIRKSFTLSHTVLLVIAAALLGYALIELVEGVGLWLVKRWAEYFTVVATAAFLPLEIYELSEKFTWLRIGALLFNVVAVIYLLVTKRLFGLRGGADAAHAALLGESLLEVERAAV</sequence>
<evidence type="ECO:0008006" key="4">
    <source>
        <dbReference type="Google" id="ProtNLM"/>
    </source>
</evidence>
<protein>
    <recommendedName>
        <fullName evidence="4">DUF2127 domain-containing protein</fullName>
    </recommendedName>
</protein>
<proteinExistence type="predicted"/>
<dbReference type="InterPro" id="IPR021125">
    <property type="entry name" value="DUF2127"/>
</dbReference>
<keyword evidence="3" id="KW-1185">Reference proteome</keyword>
<keyword evidence="1" id="KW-0812">Transmembrane</keyword>
<organism evidence="2 3">
    <name type="scientific">Actinocatenispora thailandica</name>
    <dbReference type="NCBI Taxonomy" id="227318"/>
    <lineage>
        <taxon>Bacteria</taxon>
        <taxon>Bacillati</taxon>
        <taxon>Actinomycetota</taxon>
        <taxon>Actinomycetes</taxon>
        <taxon>Micromonosporales</taxon>
        <taxon>Micromonosporaceae</taxon>
        <taxon>Actinocatenispora</taxon>
    </lineage>
</organism>
<evidence type="ECO:0000313" key="2">
    <source>
        <dbReference type="EMBL" id="BCJ37990.1"/>
    </source>
</evidence>
<dbReference type="AlphaFoldDB" id="A0A7R7DUE2"/>
<dbReference type="EMBL" id="AP023355">
    <property type="protein sequence ID" value="BCJ37990.1"/>
    <property type="molecule type" value="Genomic_DNA"/>
</dbReference>